<keyword evidence="2" id="KW-0436">Ligase</keyword>
<evidence type="ECO:0000313" key="3">
    <source>
        <dbReference type="Proteomes" id="UP000580654"/>
    </source>
</evidence>
<dbReference type="GO" id="GO:0003922">
    <property type="term" value="F:GMP synthase (glutamine-hydrolyzing) activity"/>
    <property type="evidence" value="ECO:0007669"/>
    <property type="project" value="UniProtKB-EC"/>
</dbReference>
<comment type="caution">
    <text evidence="2">The sequence shown here is derived from an EMBL/GenBank/DDBJ whole genome shotgun (WGS) entry which is preliminary data.</text>
</comment>
<name>A0A840Y3V5_9PROT</name>
<dbReference type="Gene3D" id="3.40.50.880">
    <property type="match status" value="1"/>
</dbReference>
<dbReference type="Proteomes" id="UP000580654">
    <property type="component" value="Unassembled WGS sequence"/>
</dbReference>
<dbReference type="GO" id="GO:0005829">
    <property type="term" value="C:cytosol"/>
    <property type="evidence" value="ECO:0007669"/>
    <property type="project" value="TreeGrafter"/>
</dbReference>
<keyword evidence="3" id="KW-1185">Reference proteome</keyword>
<dbReference type="EC" id="6.3.5.2" evidence="2"/>
<feature type="domain" description="Glutamine amidotransferase" evidence="1">
    <location>
        <begin position="46"/>
        <end position="185"/>
    </location>
</feature>
<reference evidence="2 3" key="1">
    <citation type="submission" date="2020-08" db="EMBL/GenBank/DDBJ databases">
        <title>Genomic Encyclopedia of Type Strains, Phase IV (KMG-IV): sequencing the most valuable type-strain genomes for metagenomic binning, comparative biology and taxonomic classification.</title>
        <authorList>
            <person name="Goeker M."/>
        </authorList>
    </citation>
    <scope>NUCLEOTIDE SEQUENCE [LARGE SCALE GENOMIC DNA]</scope>
    <source>
        <strain evidence="2 3">DSM 25622</strain>
    </source>
</reference>
<dbReference type="InterPro" id="IPR017926">
    <property type="entry name" value="GATASE"/>
</dbReference>
<dbReference type="Pfam" id="PF00117">
    <property type="entry name" value="GATase"/>
    <property type="match status" value="1"/>
</dbReference>
<dbReference type="InterPro" id="IPR044992">
    <property type="entry name" value="ChyE-like"/>
</dbReference>
<dbReference type="SUPFAM" id="SSF52317">
    <property type="entry name" value="Class I glutamine amidotransferase-like"/>
    <property type="match status" value="1"/>
</dbReference>
<dbReference type="RefSeq" id="WP_184521005.1">
    <property type="nucleotide sequence ID" value="NZ_JACIJD010000023.1"/>
</dbReference>
<sequence>MPQRTALAIRHVSFEDLGGFADPLERAGYRIDYHDAAECDLGAIDPVEADLLVVLGGPVGVYDVDTYPFLADEIAILERRLAADLPTLGICLGAQLIARALGGRVYPGPSKEIGWAPVVLTNAGRAGPLAALADVPVLHWHGDTFDLPDGCELLASTELCRHQAFARGPRVLGLQFHPEVVGRDFERWLVGHACELAATGIDPRNLRADAIRHAPRLMSAADAFIERWLEASGLAEYWRHPPMHRPIVRTRRGSRWRKLLGLLPAAEADSSEKDRACQFPS</sequence>
<dbReference type="AlphaFoldDB" id="A0A840Y3V5"/>
<dbReference type="InterPro" id="IPR029062">
    <property type="entry name" value="Class_I_gatase-like"/>
</dbReference>
<dbReference type="PROSITE" id="PS51273">
    <property type="entry name" value="GATASE_TYPE_1"/>
    <property type="match status" value="1"/>
</dbReference>
<dbReference type="CDD" id="cd01741">
    <property type="entry name" value="GATase1_1"/>
    <property type="match status" value="1"/>
</dbReference>
<proteinExistence type="predicted"/>
<protein>
    <submittedName>
        <fullName evidence="2">GMP synthase (Glutamine-hydrolyzing)</fullName>
        <ecNumber evidence="2">6.3.5.2</ecNumber>
    </submittedName>
</protein>
<gene>
    <name evidence="2" type="ORF">FHS87_003885</name>
</gene>
<organism evidence="2 3">
    <name type="scientific">Muricoccus pecuniae</name>
    <dbReference type="NCBI Taxonomy" id="693023"/>
    <lineage>
        <taxon>Bacteria</taxon>
        <taxon>Pseudomonadati</taxon>
        <taxon>Pseudomonadota</taxon>
        <taxon>Alphaproteobacteria</taxon>
        <taxon>Acetobacterales</taxon>
        <taxon>Roseomonadaceae</taxon>
        <taxon>Muricoccus</taxon>
    </lineage>
</organism>
<accession>A0A840Y3V5</accession>
<evidence type="ECO:0000313" key="2">
    <source>
        <dbReference type="EMBL" id="MBB5695818.1"/>
    </source>
</evidence>
<evidence type="ECO:0000259" key="1">
    <source>
        <dbReference type="Pfam" id="PF00117"/>
    </source>
</evidence>
<dbReference type="PANTHER" id="PTHR42695:SF5">
    <property type="entry name" value="GLUTAMINE AMIDOTRANSFERASE YLR126C-RELATED"/>
    <property type="match status" value="1"/>
</dbReference>
<dbReference type="EMBL" id="JACIJD010000023">
    <property type="protein sequence ID" value="MBB5695818.1"/>
    <property type="molecule type" value="Genomic_DNA"/>
</dbReference>
<dbReference type="NCBIfam" id="NF005458">
    <property type="entry name" value="PRK07053.1"/>
    <property type="match status" value="1"/>
</dbReference>
<dbReference type="PANTHER" id="PTHR42695">
    <property type="entry name" value="GLUTAMINE AMIDOTRANSFERASE YLR126C-RELATED"/>
    <property type="match status" value="1"/>
</dbReference>